<dbReference type="Proteomes" id="UP000621631">
    <property type="component" value="Unassembled WGS sequence"/>
</dbReference>
<dbReference type="InterPro" id="IPR001387">
    <property type="entry name" value="Cro/C1-type_HTH"/>
</dbReference>
<accession>A0ABR7VPQ5</accession>
<dbReference type="PROSITE" id="PS50943">
    <property type="entry name" value="HTH_CROC1"/>
    <property type="match status" value="1"/>
</dbReference>
<comment type="caution">
    <text evidence="2">The sequence shown here is derived from an EMBL/GenBank/DDBJ whole genome shotgun (WGS) entry which is preliminary data.</text>
</comment>
<name>A0ABR7VPQ5_VIRHA</name>
<keyword evidence="3" id="KW-1185">Reference proteome</keyword>
<dbReference type="EMBL" id="JACWEZ010000004">
    <property type="protein sequence ID" value="MBD1222782.1"/>
    <property type="molecule type" value="Genomic_DNA"/>
</dbReference>
<evidence type="ECO:0000313" key="2">
    <source>
        <dbReference type="EMBL" id="MBD1222782.1"/>
    </source>
</evidence>
<gene>
    <name evidence="2" type="ORF">IC602_09175</name>
</gene>
<dbReference type="InterPro" id="IPR010982">
    <property type="entry name" value="Lambda_DNA-bd_dom_sf"/>
</dbReference>
<feature type="domain" description="HTH cro/C1-type" evidence="1">
    <location>
        <begin position="9"/>
        <end position="39"/>
    </location>
</feature>
<dbReference type="CDD" id="cd00093">
    <property type="entry name" value="HTH_XRE"/>
    <property type="match status" value="1"/>
</dbReference>
<dbReference type="RefSeq" id="WP_189777991.1">
    <property type="nucleotide sequence ID" value="NZ_JACWEZ010000004.1"/>
</dbReference>
<reference evidence="2 3" key="1">
    <citation type="submission" date="2020-09" db="EMBL/GenBank/DDBJ databases">
        <title>Draft Genome Sequences of Oil-Oxidizing Bacteria Halomonas titanicae, Marinobacter lutaoensis, and Virgibacillus halodenitrificans Isolated from Highly Saline Environments.</title>
        <authorList>
            <person name="Grouzdev D.S."/>
            <person name="Sokolova D.S."/>
            <person name="Semenova E.M."/>
            <person name="Borzenkov I.A."/>
            <person name="Bidzhieva S.K."/>
            <person name="Poltaraus A.B."/>
            <person name="Nazina T.N."/>
        </authorList>
    </citation>
    <scope>NUCLEOTIDE SEQUENCE [LARGE SCALE GENOMIC DNA]</scope>
    <source>
        <strain evidence="2 3">VKM B-3472D</strain>
    </source>
</reference>
<organism evidence="2 3">
    <name type="scientific">Virgibacillus halodenitrificans</name>
    <name type="common">Bacillus halodenitrificans</name>
    <dbReference type="NCBI Taxonomy" id="1482"/>
    <lineage>
        <taxon>Bacteria</taxon>
        <taxon>Bacillati</taxon>
        <taxon>Bacillota</taxon>
        <taxon>Bacilli</taxon>
        <taxon>Bacillales</taxon>
        <taxon>Bacillaceae</taxon>
        <taxon>Virgibacillus</taxon>
    </lineage>
</organism>
<evidence type="ECO:0000313" key="3">
    <source>
        <dbReference type="Proteomes" id="UP000621631"/>
    </source>
</evidence>
<protein>
    <submittedName>
        <fullName evidence="2">Helix-turn-helix transcriptional regulator</fullName>
    </submittedName>
</protein>
<dbReference type="SUPFAM" id="SSF47413">
    <property type="entry name" value="lambda repressor-like DNA-binding domains"/>
    <property type="match status" value="1"/>
</dbReference>
<proteinExistence type="predicted"/>
<sequence length="63" mass="7496">MELTKVEQMKITRQRKRLTLTKVADSIGTDRSNLSKYEKEYLPFPAYVWEAYSNYIADYSPEK</sequence>
<evidence type="ECO:0000259" key="1">
    <source>
        <dbReference type="PROSITE" id="PS50943"/>
    </source>
</evidence>
<dbReference type="Gene3D" id="1.10.260.40">
    <property type="entry name" value="lambda repressor-like DNA-binding domains"/>
    <property type="match status" value="1"/>
</dbReference>